<feature type="compositionally biased region" description="Polar residues" evidence="1">
    <location>
        <begin position="1"/>
        <end position="13"/>
    </location>
</feature>
<sequence length="134" mass="14661">MEENSTCQSSSPNLFEDVEVQTCSKNSSGAVSSLGKGDRQDGSDENIVGGARLDREVRTDTETTQNSDDLRENGTQTNDDSDMNKSSTPSSSEETSQLPQLSNNVDSEDNQPVLDSRRKSTRSRPRTRKSLGRT</sequence>
<feature type="compositionally biased region" description="Basic and acidic residues" evidence="1">
    <location>
        <begin position="52"/>
        <end position="61"/>
    </location>
</feature>
<evidence type="ECO:0000313" key="2">
    <source>
        <dbReference type="EMBL" id="GMN38075.1"/>
    </source>
</evidence>
<proteinExistence type="predicted"/>
<evidence type="ECO:0000313" key="3">
    <source>
        <dbReference type="Proteomes" id="UP001187192"/>
    </source>
</evidence>
<reference evidence="2" key="1">
    <citation type="submission" date="2023-07" db="EMBL/GenBank/DDBJ databases">
        <title>draft genome sequence of fig (Ficus carica).</title>
        <authorList>
            <person name="Takahashi T."/>
            <person name="Nishimura K."/>
        </authorList>
    </citation>
    <scope>NUCLEOTIDE SEQUENCE</scope>
</reference>
<feature type="compositionally biased region" description="Basic residues" evidence="1">
    <location>
        <begin position="119"/>
        <end position="134"/>
    </location>
</feature>
<name>A0AA87ZRH6_FICCA</name>
<dbReference type="EMBL" id="BTGU01000007">
    <property type="protein sequence ID" value="GMN38075.1"/>
    <property type="molecule type" value="Genomic_DNA"/>
</dbReference>
<feature type="region of interest" description="Disordered" evidence="1">
    <location>
        <begin position="1"/>
        <end position="134"/>
    </location>
</feature>
<organism evidence="2 3">
    <name type="scientific">Ficus carica</name>
    <name type="common">Common fig</name>
    <dbReference type="NCBI Taxonomy" id="3494"/>
    <lineage>
        <taxon>Eukaryota</taxon>
        <taxon>Viridiplantae</taxon>
        <taxon>Streptophyta</taxon>
        <taxon>Embryophyta</taxon>
        <taxon>Tracheophyta</taxon>
        <taxon>Spermatophyta</taxon>
        <taxon>Magnoliopsida</taxon>
        <taxon>eudicotyledons</taxon>
        <taxon>Gunneridae</taxon>
        <taxon>Pentapetalae</taxon>
        <taxon>rosids</taxon>
        <taxon>fabids</taxon>
        <taxon>Rosales</taxon>
        <taxon>Moraceae</taxon>
        <taxon>Ficeae</taxon>
        <taxon>Ficus</taxon>
    </lineage>
</organism>
<protein>
    <submittedName>
        <fullName evidence="2">Uncharacterized protein</fullName>
    </submittedName>
</protein>
<feature type="compositionally biased region" description="Low complexity" evidence="1">
    <location>
        <begin position="86"/>
        <end position="102"/>
    </location>
</feature>
<keyword evidence="3" id="KW-1185">Reference proteome</keyword>
<feature type="compositionally biased region" description="Polar residues" evidence="1">
    <location>
        <begin position="62"/>
        <end position="78"/>
    </location>
</feature>
<dbReference type="AlphaFoldDB" id="A0AA87ZRH6"/>
<accession>A0AA87ZRH6</accession>
<comment type="caution">
    <text evidence="2">The sequence shown here is derived from an EMBL/GenBank/DDBJ whole genome shotgun (WGS) entry which is preliminary data.</text>
</comment>
<dbReference type="Proteomes" id="UP001187192">
    <property type="component" value="Unassembled WGS sequence"/>
</dbReference>
<gene>
    <name evidence="2" type="ORF">TIFTF001_007321</name>
</gene>
<evidence type="ECO:0000256" key="1">
    <source>
        <dbReference type="SAM" id="MobiDB-lite"/>
    </source>
</evidence>
<feature type="compositionally biased region" description="Polar residues" evidence="1">
    <location>
        <begin position="21"/>
        <end position="31"/>
    </location>
</feature>